<accession>A0A828YZ32</accession>
<dbReference type="Proteomes" id="UP000001338">
    <property type="component" value="Unassembled WGS sequence"/>
</dbReference>
<organism evidence="1 2">
    <name type="scientific">Leptospira weilii str. 2006001853</name>
    <dbReference type="NCBI Taxonomy" id="1001589"/>
    <lineage>
        <taxon>Bacteria</taxon>
        <taxon>Pseudomonadati</taxon>
        <taxon>Spirochaetota</taxon>
        <taxon>Spirochaetia</taxon>
        <taxon>Leptospirales</taxon>
        <taxon>Leptospiraceae</taxon>
        <taxon>Leptospira</taxon>
    </lineage>
</organism>
<proteinExistence type="predicted"/>
<reference evidence="1 2" key="1">
    <citation type="submission" date="2012-10" db="EMBL/GenBank/DDBJ databases">
        <authorList>
            <person name="Harkins D.M."/>
            <person name="Durkin A.S."/>
            <person name="Brinkac L.M."/>
            <person name="Haft D.H."/>
            <person name="Selengut J.D."/>
            <person name="Sanka R."/>
            <person name="DePew J."/>
            <person name="Purushe J."/>
            <person name="Whelen A.C."/>
            <person name="Vinetz J.M."/>
            <person name="Sutton G.G."/>
            <person name="Nierman W.C."/>
            <person name="Fouts D.E."/>
        </authorList>
    </citation>
    <scope>NUCLEOTIDE SEQUENCE [LARGE SCALE GENOMIC DNA]</scope>
    <source>
        <strain evidence="1 2">2006001853</strain>
    </source>
</reference>
<comment type="caution">
    <text evidence="1">The sequence shown here is derived from an EMBL/GenBank/DDBJ whole genome shotgun (WGS) entry which is preliminary data.</text>
</comment>
<name>A0A828YZ32_9LEPT</name>
<sequence>MDRCLKIGKYSATHTTFRFFLDSLGSFRASFALLYCSLK</sequence>
<evidence type="ECO:0000313" key="2">
    <source>
        <dbReference type="Proteomes" id="UP000001338"/>
    </source>
</evidence>
<dbReference type="EMBL" id="AFLV02000078">
    <property type="protein sequence ID" value="EKR62676.1"/>
    <property type="molecule type" value="Genomic_DNA"/>
</dbReference>
<gene>
    <name evidence="1" type="ORF">LEP1GSC036_0125</name>
</gene>
<dbReference type="AlphaFoldDB" id="A0A828YZ32"/>
<protein>
    <submittedName>
        <fullName evidence="1">Uncharacterized protein</fullName>
    </submittedName>
</protein>
<evidence type="ECO:0000313" key="1">
    <source>
        <dbReference type="EMBL" id="EKR62676.1"/>
    </source>
</evidence>